<evidence type="ECO:0000256" key="3">
    <source>
        <dbReference type="ARBA" id="ARBA00022618"/>
    </source>
</evidence>
<evidence type="ECO:0000313" key="9">
    <source>
        <dbReference type="EMBL" id="ANB15107.1"/>
    </source>
</evidence>
<keyword evidence="4" id="KW-0498">Mitosis</keyword>
<feature type="compositionally biased region" description="Polar residues" evidence="7">
    <location>
        <begin position="132"/>
        <end position="162"/>
    </location>
</feature>
<evidence type="ECO:0000256" key="7">
    <source>
        <dbReference type="SAM" id="MobiDB-lite"/>
    </source>
</evidence>
<proteinExistence type="predicted"/>
<dbReference type="AlphaFoldDB" id="A0A161HMP2"/>
<accession>A0A161HMP2</accession>
<evidence type="ECO:0000259" key="8">
    <source>
        <dbReference type="Pfam" id="PF12719"/>
    </source>
</evidence>
<keyword evidence="10" id="KW-1185">Reference proteome</keyword>
<comment type="subcellular location">
    <subcellularLocation>
        <location evidence="1">Chromosome</location>
    </subcellularLocation>
</comment>
<dbReference type="Pfam" id="PF12719">
    <property type="entry name" value="Cnd3"/>
    <property type="match status" value="1"/>
</dbReference>
<feature type="compositionally biased region" description="Acidic residues" evidence="7">
    <location>
        <begin position="166"/>
        <end position="179"/>
    </location>
</feature>
<dbReference type="RefSeq" id="XP_018737584.1">
    <property type="nucleotide sequence ID" value="XM_018879692.1"/>
</dbReference>
<dbReference type="GO" id="GO:0051301">
    <property type="term" value="P:cell division"/>
    <property type="evidence" value="ECO:0007669"/>
    <property type="project" value="UniProtKB-KW"/>
</dbReference>
<organism evidence="9 10">
    <name type="scientific">Sugiyamaella lignohabitans</name>
    <dbReference type="NCBI Taxonomy" id="796027"/>
    <lineage>
        <taxon>Eukaryota</taxon>
        <taxon>Fungi</taxon>
        <taxon>Dikarya</taxon>
        <taxon>Ascomycota</taxon>
        <taxon>Saccharomycotina</taxon>
        <taxon>Dipodascomycetes</taxon>
        <taxon>Dipodascales</taxon>
        <taxon>Trichomonascaceae</taxon>
        <taxon>Sugiyamaella</taxon>
    </lineage>
</organism>
<gene>
    <name evidence="9" type="ORF">AWJ20_2727</name>
</gene>
<feature type="domain" description="Nuclear condensin complex subunit 3 C-terminal" evidence="8">
    <location>
        <begin position="1"/>
        <end position="84"/>
    </location>
</feature>
<sequence length="179" mass="19217">MGRVIVDSLRRLVRAYDEGEVTVTPTQIMQQLVDWTDPAKVVGGQGVSSLVHVELAKEILERITQTDSKDERKALCLSLSRLNITKTAEDSTTGLGDIRDLVADVLENDLIGEALSKNALIRFQTVVDGLTGDSTTVNDTASTEVSDLNPPTETITDTTAGPNPTDGDDASESSESEQE</sequence>
<dbReference type="GO" id="GO:0000793">
    <property type="term" value="C:condensed chromosome"/>
    <property type="evidence" value="ECO:0007669"/>
    <property type="project" value="TreeGrafter"/>
</dbReference>
<evidence type="ECO:0000256" key="2">
    <source>
        <dbReference type="ARBA" id="ARBA00022454"/>
    </source>
</evidence>
<dbReference type="Proteomes" id="UP000189580">
    <property type="component" value="Chromosome b"/>
</dbReference>
<keyword evidence="3" id="KW-0132">Cell division</keyword>
<dbReference type="InterPro" id="IPR025977">
    <property type="entry name" value="Cnd3_C"/>
</dbReference>
<evidence type="ECO:0000256" key="4">
    <source>
        <dbReference type="ARBA" id="ARBA00022776"/>
    </source>
</evidence>
<keyword evidence="6" id="KW-0131">Cell cycle</keyword>
<dbReference type="OrthoDB" id="27187at2759"/>
<evidence type="ECO:0000256" key="5">
    <source>
        <dbReference type="ARBA" id="ARBA00023067"/>
    </source>
</evidence>
<dbReference type="GO" id="GO:0007076">
    <property type="term" value="P:mitotic chromosome condensation"/>
    <property type="evidence" value="ECO:0007669"/>
    <property type="project" value="InterPro"/>
</dbReference>
<dbReference type="PANTHER" id="PTHR14418">
    <property type="entry name" value="CONDENSIN COMPLEX SUBUNIT 3-RELATED"/>
    <property type="match status" value="1"/>
</dbReference>
<dbReference type="EMBL" id="CP014503">
    <property type="protein sequence ID" value="ANB15107.1"/>
    <property type="molecule type" value="Genomic_DNA"/>
</dbReference>
<feature type="region of interest" description="Disordered" evidence="7">
    <location>
        <begin position="132"/>
        <end position="179"/>
    </location>
</feature>
<dbReference type="GO" id="GO:0000796">
    <property type="term" value="C:condensin complex"/>
    <property type="evidence" value="ECO:0007669"/>
    <property type="project" value="InterPro"/>
</dbReference>
<keyword evidence="5" id="KW-0226">DNA condensation</keyword>
<evidence type="ECO:0000313" key="10">
    <source>
        <dbReference type="Proteomes" id="UP000189580"/>
    </source>
</evidence>
<dbReference type="PANTHER" id="PTHR14418:SF5">
    <property type="entry name" value="CONDENSIN COMPLEX SUBUNIT 3"/>
    <property type="match status" value="1"/>
</dbReference>
<dbReference type="GeneID" id="30034670"/>
<dbReference type="InterPro" id="IPR027165">
    <property type="entry name" value="CND3"/>
</dbReference>
<dbReference type="KEGG" id="slb:AWJ20_2727"/>
<evidence type="ECO:0000256" key="6">
    <source>
        <dbReference type="ARBA" id="ARBA00023306"/>
    </source>
</evidence>
<reference evidence="9 10" key="1">
    <citation type="submission" date="2016-02" db="EMBL/GenBank/DDBJ databases">
        <title>Complete genome sequence and transcriptome regulation of the pentose utilising yeast Sugiyamaella lignohabitans.</title>
        <authorList>
            <person name="Bellasio M."/>
            <person name="Peymann A."/>
            <person name="Valli M."/>
            <person name="Sipitzky M."/>
            <person name="Graf A."/>
            <person name="Sauer M."/>
            <person name="Marx H."/>
            <person name="Mattanovich D."/>
        </authorList>
    </citation>
    <scope>NUCLEOTIDE SEQUENCE [LARGE SCALE GENOMIC DNA]</scope>
    <source>
        <strain evidence="9 10">CBS 10342</strain>
    </source>
</reference>
<evidence type="ECO:0000256" key="1">
    <source>
        <dbReference type="ARBA" id="ARBA00004286"/>
    </source>
</evidence>
<keyword evidence="2" id="KW-0158">Chromosome</keyword>
<name>A0A161HMP2_9ASCO</name>
<protein>
    <submittedName>
        <fullName evidence="9">Condensin complex subunit 3</fullName>
    </submittedName>
</protein>